<dbReference type="Proteomes" id="UP000789508">
    <property type="component" value="Unassembled WGS sequence"/>
</dbReference>
<evidence type="ECO:0000313" key="2">
    <source>
        <dbReference type="EMBL" id="CAG8531212.1"/>
    </source>
</evidence>
<evidence type="ECO:0000313" key="3">
    <source>
        <dbReference type="Proteomes" id="UP000789508"/>
    </source>
</evidence>
<dbReference type="AlphaFoldDB" id="A0A9N9AG21"/>
<accession>A0A9N9AG21</accession>
<protein>
    <submittedName>
        <fullName evidence="2">2192_t:CDS:1</fullName>
    </submittedName>
</protein>
<feature type="region of interest" description="Disordered" evidence="1">
    <location>
        <begin position="165"/>
        <end position="222"/>
    </location>
</feature>
<keyword evidence="3" id="KW-1185">Reference proteome</keyword>
<feature type="compositionally biased region" description="Basic and acidic residues" evidence="1">
    <location>
        <begin position="191"/>
        <end position="206"/>
    </location>
</feature>
<dbReference type="OrthoDB" id="2448606at2759"/>
<reference evidence="2" key="1">
    <citation type="submission" date="2021-06" db="EMBL/GenBank/DDBJ databases">
        <authorList>
            <person name="Kallberg Y."/>
            <person name="Tangrot J."/>
            <person name="Rosling A."/>
        </authorList>
    </citation>
    <scope>NUCLEOTIDE SEQUENCE</scope>
    <source>
        <strain evidence="2">FL130A</strain>
    </source>
</reference>
<name>A0A9N9AG21_9GLOM</name>
<feature type="compositionally biased region" description="Acidic residues" evidence="1">
    <location>
        <begin position="207"/>
        <end position="222"/>
    </location>
</feature>
<feature type="compositionally biased region" description="Polar residues" evidence="1">
    <location>
        <begin position="165"/>
        <end position="176"/>
    </location>
</feature>
<organism evidence="2 3">
    <name type="scientific">Ambispora leptoticha</name>
    <dbReference type="NCBI Taxonomy" id="144679"/>
    <lineage>
        <taxon>Eukaryota</taxon>
        <taxon>Fungi</taxon>
        <taxon>Fungi incertae sedis</taxon>
        <taxon>Mucoromycota</taxon>
        <taxon>Glomeromycotina</taxon>
        <taxon>Glomeromycetes</taxon>
        <taxon>Archaeosporales</taxon>
        <taxon>Ambisporaceae</taxon>
        <taxon>Ambispora</taxon>
    </lineage>
</organism>
<comment type="caution">
    <text evidence="2">The sequence shown here is derived from an EMBL/GenBank/DDBJ whole genome shotgun (WGS) entry which is preliminary data.</text>
</comment>
<gene>
    <name evidence="2" type="ORF">ALEPTO_LOCUS4946</name>
</gene>
<proteinExistence type="predicted"/>
<sequence>MQQEEIKAGFQSDATGFMGILTNNVMPTTERFDNSLRNSVTDSMTTRKLSVKPVLSINVLTCLMCMAQEHMMYRKALDSFPKNHKQAQECIQEKIEKSSESVEAFWTSIEKNLYEDQINIARADGILHMFKATNQSQQYVTNIQHQDLRSLYPYRILKKKDRNGYTTPCPITNSLEDNPADESRSKRRILAKTDDDSYKSDEHDERGDSDEASDENSDEESESGLVLNTEIIGFDDFIEQAGKSFTFKAKNISSLFKSYRSEALSLAQESDDYSDVQIKKFSRDTLEDLRKDTRSKILGKEKLSKDIKSILQEYVEIALDDEDGGLSRLRKLIIESYSKTFNTPEELELFQKMRLLFQQLASNIPIHSSKEKISEGTLIANIISPVLRIFFHDVSVHPTIWPNTSSSSAKVRKLANNDPPRAKQPNMIGNNVLHNGRFAYEMMYGEVTGEDNILQKTGVNSIVFAWQSIVTKWTGYFMTLIAPGVYIMVDAAYERASKKVLSAINKDEDSENVGLKTWCRPTLGTSEFKKITEIK</sequence>
<dbReference type="EMBL" id="CAJVPS010001254">
    <property type="protein sequence ID" value="CAG8531212.1"/>
    <property type="molecule type" value="Genomic_DNA"/>
</dbReference>
<evidence type="ECO:0000256" key="1">
    <source>
        <dbReference type="SAM" id="MobiDB-lite"/>
    </source>
</evidence>